<reference evidence="1 2" key="1">
    <citation type="submission" date="2018-08" db="EMBL/GenBank/DDBJ databases">
        <title>Vibrio harveyi strains pathogenic to white snook Centropomus viridis Lockington (1877) and potential probiotic bacteria.</title>
        <authorList>
            <person name="Soto-Rodriguez S."/>
            <person name="Gomez-Gil B."/>
            <person name="Lozano-Olvera R."/>
        </authorList>
    </citation>
    <scope>NUCLEOTIDE SEQUENCE [LARGE SCALE GENOMIC DNA]</scope>
    <source>
        <strain evidence="1 2">CAIM 1508</strain>
    </source>
</reference>
<gene>
    <name evidence="1" type="ORF">DS957_003545</name>
</gene>
<organism evidence="1 2">
    <name type="scientific">Vibrio harveyi</name>
    <name type="common">Beneckea harveyi</name>
    <dbReference type="NCBI Taxonomy" id="669"/>
    <lineage>
        <taxon>Bacteria</taxon>
        <taxon>Pseudomonadati</taxon>
        <taxon>Pseudomonadota</taxon>
        <taxon>Gammaproteobacteria</taxon>
        <taxon>Vibrionales</taxon>
        <taxon>Vibrionaceae</taxon>
        <taxon>Vibrio</taxon>
    </lineage>
</organism>
<proteinExistence type="predicted"/>
<name>A0A8B3DK39_VIBHA</name>
<dbReference type="Proteomes" id="UP000253437">
    <property type="component" value="Unassembled WGS sequence"/>
</dbReference>
<dbReference type="EMBL" id="QOUW02000007">
    <property type="protein sequence ID" value="RIW17857.1"/>
    <property type="molecule type" value="Genomic_DNA"/>
</dbReference>
<dbReference type="AlphaFoldDB" id="A0A8B3DK39"/>
<accession>A0A8B3DK39</accession>
<evidence type="ECO:0000313" key="2">
    <source>
        <dbReference type="Proteomes" id="UP000253437"/>
    </source>
</evidence>
<evidence type="ECO:0000313" key="1">
    <source>
        <dbReference type="EMBL" id="RIW17857.1"/>
    </source>
</evidence>
<dbReference type="RefSeq" id="WP_114091629.1">
    <property type="nucleotide sequence ID" value="NZ_QOUW02000007.1"/>
</dbReference>
<comment type="caution">
    <text evidence="1">The sequence shown here is derived from an EMBL/GenBank/DDBJ whole genome shotgun (WGS) entry which is preliminary data.</text>
</comment>
<protein>
    <submittedName>
        <fullName evidence="1">Uncharacterized protein</fullName>
    </submittedName>
</protein>
<sequence length="74" mass="7986">MIKRGDLVRIKSLKDLVFVFESMCVSAVEQREGVFVLQAIVRPKQPITLSGVALSLSDSVIVGADKIELANSGI</sequence>